<accession>A0A4U5NTJ0</accession>
<organism evidence="2 3">
    <name type="scientific">Steinernema carpocapsae</name>
    <name type="common">Entomopathogenic nematode</name>
    <dbReference type="NCBI Taxonomy" id="34508"/>
    <lineage>
        <taxon>Eukaryota</taxon>
        <taxon>Metazoa</taxon>
        <taxon>Ecdysozoa</taxon>
        <taxon>Nematoda</taxon>
        <taxon>Chromadorea</taxon>
        <taxon>Rhabditida</taxon>
        <taxon>Tylenchina</taxon>
        <taxon>Panagrolaimomorpha</taxon>
        <taxon>Strongyloidoidea</taxon>
        <taxon>Steinernematidae</taxon>
        <taxon>Steinernema</taxon>
    </lineage>
</organism>
<dbReference type="EMBL" id="AZBU02000003">
    <property type="protein sequence ID" value="TKR86616.1"/>
    <property type="molecule type" value="Genomic_DNA"/>
</dbReference>
<dbReference type="Proteomes" id="UP000298663">
    <property type="component" value="Unassembled WGS sequence"/>
</dbReference>
<feature type="region of interest" description="Disordered" evidence="1">
    <location>
        <begin position="643"/>
        <end position="670"/>
    </location>
</feature>
<proteinExistence type="predicted"/>
<name>A0A4U5NTJ0_STECR</name>
<keyword evidence="3" id="KW-1185">Reference proteome</keyword>
<reference evidence="2 3" key="1">
    <citation type="journal article" date="2015" name="Genome Biol.">
        <title>Comparative genomics of Steinernema reveals deeply conserved gene regulatory networks.</title>
        <authorList>
            <person name="Dillman A.R."/>
            <person name="Macchietto M."/>
            <person name="Porter C.F."/>
            <person name="Rogers A."/>
            <person name="Williams B."/>
            <person name="Antoshechkin I."/>
            <person name="Lee M.M."/>
            <person name="Goodwin Z."/>
            <person name="Lu X."/>
            <person name="Lewis E.E."/>
            <person name="Goodrich-Blair H."/>
            <person name="Stock S.P."/>
            <person name="Adams B.J."/>
            <person name="Sternberg P.W."/>
            <person name="Mortazavi A."/>
        </authorList>
    </citation>
    <scope>NUCLEOTIDE SEQUENCE [LARGE SCALE GENOMIC DNA]</scope>
    <source>
        <strain evidence="2 3">ALL</strain>
    </source>
</reference>
<feature type="compositionally biased region" description="Basic and acidic residues" evidence="1">
    <location>
        <begin position="543"/>
        <end position="552"/>
    </location>
</feature>
<gene>
    <name evidence="2" type="ORF">L596_011173</name>
</gene>
<evidence type="ECO:0000313" key="3">
    <source>
        <dbReference type="Proteomes" id="UP000298663"/>
    </source>
</evidence>
<dbReference type="AlphaFoldDB" id="A0A4U5NTJ0"/>
<feature type="region of interest" description="Disordered" evidence="1">
    <location>
        <begin position="151"/>
        <end position="184"/>
    </location>
</feature>
<reference evidence="2 3" key="2">
    <citation type="journal article" date="2019" name="G3 (Bethesda)">
        <title>Hybrid Assembly of the Genome of the Entomopathogenic Nematode Steinernema carpocapsae Identifies the X-Chromosome.</title>
        <authorList>
            <person name="Serra L."/>
            <person name="Macchietto M."/>
            <person name="Macias-Munoz A."/>
            <person name="McGill C.J."/>
            <person name="Rodriguez I.M."/>
            <person name="Rodriguez B."/>
            <person name="Murad R."/>
            <person name="Mortazavi A."/>
        </authorList>
    </citation>
    <scope>NUCLEOTIDE SEQUENCE [LARGE SCALE GENOMIC DNA]</scope>
    <source>
        <strain evidence="2 3">ALL</strain>
    </source>
</reference>
<feature type="compositionally biased region" description="Basic and acidic residues" evidence="1">
    <location>
        <begin position="12"/>
        <end position="26"/>
    </location>
</feature>
<feature type="compositionally biased region" description="Basic and acidic residues" evidence="1">
    <location>
        <begin position="239"/>
        <end position="248"/>
    </location>
</feature>
<feature type="region of interest" description="Disordered" evidence="1">
    <location>
        <begin position="535"/>
        <end position="601"/>
    </location>
</feature>
<protein>
    <submittedName>
        <fullName evidence="2">Uncharacterized protein</fullName>
    </submittedName>
</protein>
<feature type="region of interest" description="Disordered" evidence="1">
    <location>
        <begin position="1"/>
        <end position="26"/>
    </location>
</feature>
<evidence type="ECO:0000313" key="2">
    <source>
        <dbReference type="EMBL" id="TKR86616.1"/>
    </source>
</evidence>
<feature type="region of interest" description="Disordered" evidence="1">
    <location>
        <begin position="239"/>
        <end position="296"/>
    </location>
</feature>
<feature type="compositionally biased region" description="Basic and acidic residues" evidence="1">
    <location>
        <begin position="582"/>
        <end position="595"/>
    </location>
</feature>
<feature type="compositionally biased region" description="Basic residues" evidence="1">
    <location>
        <begin position="167"/>
        <end position="177"/>
    </location>
</feature>
<sequence>MDLNEQIGEEDFPSKPRQEKCFANRPNRNDQARRYFYSQIERGLMENLSVIPVVYVGDGATPMYPELPPGVRLKVIRKRAKKIGRPTRPEVPIVKEDGELPEFVHVERRDRADLQSCLEAKNSQYNFQRMKFKQPTGFVYKNGPLQGRSWDGDVDLAEGPNSDSNKKVGRKKGKRTVLRPPAGQPIIVNGTEWIPPWPVNLAHVVAKPRGANGTELEVTAQVCEDTNLVNMVYTLKKEEPKPAEETPKVSRKRMQQPPTEVSKKSKMQKRKDQSDSQDLGQISPENPEGHFGFYDNNPSFSNSEVSMLSNNFEAVHENEEYHHLKSSIARWDYDENGKKKIAAQRRERFEEVAKHEGLSVYGKLLDEYRRDIAKFVMLVDPESSGYGGLMMKLALGNASEDEIDIMELEMQKKIFEVMGYAEEFHDKLSEVVVEKSDEDLYVVRPPQNGVPAFAMTDIGVEATEEEIEQAMEEGEDAELVEAREHDLEGDEHKRSEVLEMSTDSVTAAEEAATQFGEVTASLPVSLDLVKQELPEEEPQFEINSEKKFKIKEEDPDPDDVNASAEVSTSGNSGAELVALSQEEIRKPQKASEQKPELFSSASLGINSPAEFSWKKVEEVARRRGVEDGRVLIVAFPATTWTMAGDESSDEEQSLEDWPIQRPDPAPVAETASIEKEFKFKKKSEKSKLEYSCGSYGHTALSTFRESRSPAAPRKRPAS</sequence>
<dbReference type="OrthoDB" id="10671383at2759"/>
<evidence type="ECO:0000256" key="1">
    <source>
        <dbReference type="SAM" id="MobiDB-lite"/>
    </source>
</evidence>
<comment type="caution">
    <text evidence="2">The sequence shown here is derived from an EMBL/GenBank/DDBJ whole genome shotgun (WGS) entry which is preliminary data.</text>
</comment>